<dbReference type="Proteomes" id="UP000515180">
    <property type="component" value="Unplaced"/>
</dbReference>
<evidence type="ECO:0000256" key="9">
    <source>
        <dbReference type="ARBA" id="ARBA00022842"/>
    </source>
</evidence>
<evidence type="ECO:0000256" key="10">
    <source>
        <dbReference type="ARBA" id="ARBA00022932"/>
    </source>
</evidence>
<dbReference type="EC" id="2.7.7.7" evidence="4"/>
<comment type="similarity">
    <text evidence="3">Belongs to the DNA polymerase type-A family.</text>
</comment>
<evidence type="ECO:0000256" key="13">
    <source>
        <dbReference type="ARBA" id="ARBA00023271"/>
    </source>
</evidence>
<dbReference type="InterPro" id="IPR001098">
    <property type="entry name" value="DNA-dir_DNA_pol_A_palm_dom"/>
</dbReference>
<keyword evidence="7" id="KW-0548">Nucleotidyltransferase</keyword>
<dbReference type="GO" id="GO:0003677">
    <property type="term" value="F:DNA binding"/>
    <property type="evidence" value="ECO:0007669"/>
    <property type="project" value="UniProtKB-KW"/>
</dbReference>
<reference evidence="17" key="1">
    <citation type="submission" date="2025-08" db="UniProtKB">
        <authorList>
            <consortium name="RefSeq"/>
        </authorList>
    </citation>
    <scope>IDENTIFICATION</scope>
</reference>
<dbReference type="Pfam" id="PF18136">
    <property type="entry name" value="DNApol_Exo"/>
    <property type="match status" value="1"/>
</dbReference>
<evidence type="ECO:0000256" key="2">
    <source>
        <dbReference type="ARBA" id="ARBA00004436"/>
    </source>
</evidence>
<evidence type="ECO:0000256" key="14">
    <source>
        <dbReference type="ARBA" id="ARBA00031966"/>
    </source>
</evidence>
<dbReference type="RefSeq" id="XP_003490684.1">
    <property type="nucleotide sequence ID" value="XM_003490636.4"/>
</dbReference>
<proteinExistence type="inferred from homology"/>
<dbReference type="GO" id="GO:0003887">
    <property type="term" value="F:DNA-directed DNA polymerase activity"/>
    <property type="evidence" value="ECO:0007669"/>
    <property type="project" value="UniProtKB-KW"/>
</dbReference>
<evidence type="ECO:0000256" key="12">
    <source>
        <dbReference type="ARBA" id="ARBA00023128"/>
    </source>
</evidence>
<evidence type="ECO:0000256" key="11">
    <source>
        <dbReference type="ARBA" id="ARBA00023125"/>
    </source>
</evidence>
<keyword evidence="11" id="KW-0238">DNA-binding</keyword>
<keyword evidence="16" id="KW-1185">Reference proteome</keyword>
<dbReference type="GeneID" id="100744779"/>
<dbReference type="AlphaFoldDB" id="A0A6P3DXU1"/>
<organism evidence="16 17">
    <name type="scientific">Bombus impatiens</name>
    <name type="common">Bumblebee</name>
    <dbReference type="NCBI Taxonomy" id="132113"/>
    <lineage>
        <taxon>Eukaryota</taxon>
        <taxon>Metazoa</taxon>
        <taxon>Ecdysozoa</taxon>
        <taxon>Arthropoda</taxon>
        <taxon>Hexapoda</taxon>
        <taxon>Insecta</taxon>
        <taxon>Pterygota</taxon>
        <taxon>Neoptera</taxon>
        <taxon>Endopterygota</taxon>
        <taxon>Hymenoptera</taxon>
        <taxon>Apocrita</taxon>
        <taxon>Aculeata</taxon>
        <taxon>Apoidea</taxon>
        <taxon>Anthophila</taxon>
        <taxon>Apidae</taxon>
        <taxon>Bombus</taxon>
        <taxon>Pyrobombus</taxon>
    </lineage>
</organism>
<evidence type="ECO:0000256" key="7">
    <source>
        <dbReference type="ARBA" id="ARBA00022695"/>
    </source>
</evidence>
<keyword evidence="10" id="KW-0239">DNA-directed DNA polymerase</keyword>
<dbReference type="PRINTS" id="PR00867">
    <property type="entry name" value="DNAPOLG"/>
</dbReference>
<evidence type="ECO:0000256" key="6">
    <source>
        <dbReference type="ARBA" id="ARBA00022679"/>
    </source>
</evidence>
<evidence type="ECO:0000256" key="4">
    <source>
        <dbReference type="ARBA" id="ARBA00012417"/>
    </source>
</evidence>
<keyword evidence="12" id="KW-0496">Mitochondrion</keyword>
<dbReference type="InterPro" id="IPR019760">
    <property type="entry name" value="DNA-dir_DNA_pol_A_CS"/>
</dbReference>
<accession>A0A6P3DXU1</accession>
<dbReference type="InterPro" id="IPR043502">
    <property type="entry name" value="DNA/RNA_pol_sf"/>
</dbReference>
<keyword evidence="13" id="KW-1135">Mitochondrion nucleoid</keyword>
<evidence type="ECO:0000256" key="8">
    <source>
        <dbReference type="ARBA" id="ARBA00022705"/>
    </source>
</evidence>
<evidence type="ECO:0000256" key="3">
    <source>
        <dbReference type="ARBA" id="ARBA00007705"/>
    </source>
</evidence>
<keyword evidence="9" id="KW-0460">Magnesium</keyword>
<comment type="subcellular location">
    <subcellularLocation>
        <location evidence="2">Mitochondrion matrix</location>
        <location evidence="2">Mitochondrion nucleoid</location>
    </subcellularLocation>
</comment>
<dbReference type="GO" id="GO:0006264">
    <property type="term" value="P:mitochondrial DNA replication"/>
    <property type="evidence" value="ECO:0007669"/>
    <property type="project" value="TreeGrafter"/>
</dbReference>
<dbReference type="OrthoDB" id="5588663at2759"/>
<dbReference type="SMART" id="SM00482">
    <property type="entry name" value="POLAc"/>
    <property type="match status" value="1"/>
</dbReference>
<keyword evidence="6" id="KW-0808">Transferase</keyword>
<dbReference type="CTD" id="8205"/>
<dbReference type="GO" id="GO:0042645">
    <property type="term" value="C:mitochondrial nucleoid"/>
    <property type="evidence" value="ECO:0007669"/>
    <property type="project" value="UniProtKB-SubCell"/>
</dbReference>
<dbReference type="PANTHER" id="PTHR10267:SF0">
    <property type="entry name" value="DNA POLYMERASE SUBUNIT GAMMA-1"/>
    <property type="match status" value="1"/>
</dbReference>
<sequence>MKSRVNIAMKLQKIVRSKLIMNRCIINICNRHKSDMINHNISANESKRFKKKIISIKKCGQLLTLPENISMCNQKHENDVNKDYIAKNSVVLPNKSQVRVEYEDLSVIPKNFEQSLYPLIGSAKSNYNNSLIEHKDIQTLENENNQKQTYNKRTNDNDVRTNEINMQMLPKSLYKQIFKNCSKQEKIPEEEIEAIKNNLRSYGINTEDASRLPDVNIKIPPLEGDNIQEHFYNIANKQIEPYIKLIKNIMKDIPPMPNQWLLNEGWTRYSVDGVQKVDHPLEDAIIFDVEVCMKEGPLPTLATAVTNEAWYGWVSKSLIDGSSRNFEGKQFIIDELIPMESTSSENGEKLTSFHKKPKLIVGHNVSYDRSKIKEQYWLKHTGLRFIDTMSLHICIGGINSYQRTILNSKKDTDEKLNLQIQTSLNSLAEIHKFYCGSEINKKFRDTFVDGTLINVKEDFNSLMSYCANDVVATHNVLRQLFPIFKKRFPHPVTLAGMLEIGTAYLPINSNWQKYLNESETTFEDLNYETKVILAKRANAVCELMHNEKYKEDLWMWDEDWSTQTFKVKAQYSKTKIKQVCKAQKTEEKKKTETQSYLTDDEDEEEDPLEKEFGYLMETRKFLPSKLRHMPGYPAWYRKLCPKVNDENWSPGPQNISTSKHIVPKLLNLTWECYPLHYVKDKGWGILVPHTNNLDIKTKIPLRQLLAHCLFSKMKDLVVETIYMMSTINKEVQNNLHKTEFWRNKKEKPVAELHNIYKGSAFWCNVEIDNCCYFLKLPHKDGKSNNVGNPLSKDFLNKFSENVLASSDASAAEILKIERMISYWRNNRDRIMSQFAVWFENSYLPSSVRNSRKSMRYGAILPIVVVCGTLTRRAVEPTWMTASNVHPERIGSELRAMVQAPPGYYIVGADVDSQELWISSIIGDAYYKKIHGATPFGWMTLIGTKSNETDMHSVTAKAVGISRNQAKIINYARIYGAGQKYAETLLKQFNPCMTDSEATSKSRKMFTMTKGKKMYRLKPEYIAEHEDKDYSLYEAYRISKLYGKSLLEVFEKSRWVGGSESAMFNSLEEIARNPHPATPFLNSRLTTALENSTNDEKYLPTKVNWVVQSGAVDFLHLMLVSMKWLMKDNIRFCLSFHDEVRYLVPSRYKYNAALAMHITNLLTRSFCASRLGMNDLPMSVAFFSSVEVDTVLRKEPENDCITPSNPYGLKNGYEVPSGESLDVWSAIDKSKGSLGSWHNVKQRIITPNKKYKLKEIKPKTDEV</sequence>
<comment type="cofactor">
    <cofactor evidence="1">
        <name>Mg(2+)</name>
        <dbReference type="ChEBI" id="CHEBI:18420"/>
    </cofactor>
</comment>
<dbReference type="SUPFAM" id="SSF56672">
    <property type="entry name" value="DNA/RNA polymerases"/>
    <property type="match status" value="1"/>
</dbReference>
<name>A0A6P3DXU1_BOMIM</name>
<dbReference type="Pfam" id="PF00476">
    <property type="entry name" value="DNA_pol_A"/>
    <property type="match status" value="1"/>
</dbReference>
<keyword evidence="8" id="KW-0235">DNA replication</keyword>
<dbReference type="FunFam" id="1.10.150.20:FF:000024">
    <property type="entry name" value="DNA polymerase gamma, catalytic subunit"/>
    <property type="match status" value="1"/>
</dbReference>
<dbReference type="InterPro" id="IPR041336">
    <property type="entry name" value="DNApol_Exo"/>
</dbReference>
<dbReference type="Gene3D" id="3.30.420.390">
    <property type="match status" value="2"/>
</dbReference>
<dbReference type="InterPro" id="IPR002297">
    <property type="entry name" value="DNA-dir_DNA_pol_A_mt"/>
</dbReference>
<dbReference type="GO" id="GO:0005760">
    <property type="term" value="C:gamma DNA polymerase complex"/>
    <property type="evidence" value="ECO:0007669"/>
    <property type="project" value="InterPro"/>
</dbReference>
<dbReference type="InterPro" id="IPR012337">
    <property type="entry name" value="RNaseH-like_sf"/>
</dbReference>
<dbReference type="PANTHER" id="PTHR10267">
    <property type="entry name" value="DNA POLYMERASE SUBUNIT GAMMA-1"/>
    <property type="match status" value="1"/>
</dbReference>
<dbReference type="SUPFAM" id="SSF53098">
    <property type="entry name" value="Ribonuclease H-like"/>
    <property type="match status" value="1"/>
</dbReference>
<gene>
    <name evidence="17" type="primary">LOC100744779</name>
</gene>
<dbReference type="KEGG" id="bim:100744779"/>
<evidence type="ECO:0000256" key="5">
    <source>
        <dbReference type="ARBA" id="ARBA00015350"/>
    </source>
</evidence>
<evidence type="ECO:0000256" key="1">
    <source>
        <dbReference type="ARBA" id="ARBA00001946"/>
    </source>
</evidence>
<evidence type="ECO:0000313" key="17">
    <source>
        <dbReference type="RefSeq" id="XP_003490684.1"/>
    </source>
</evidence>
<evidence type="ECO:0000259" key="15">
    <source>
        <dbReference type="SMART" id="SM00482"/>
    </source>
</evidence>
<evidence type="ECO:0000313" key="16">
    <source>
        <dbReference type="Proteomes" id="UP000515180"/>
    </source>
</evidence>
<feature type="domain" description="DNA-directed DNA polymerase family A palm" evidence="15">
    <location>
        <begin position="890"/>
        <end position="1147"/>
    </location>
</feature>
<dbReference type="GO" id="GO:0008408">
    <property type="term" value="F:3'-5' exonuclease activity"/>
    <property type="evidence" value="ECO:0007669"/>
    <property type="project" value="TreeGrafter"/>
</dbReference>
<dbReference type="Gene3D" id="1.10.150.20">
    <property type="entry name" value="5' to 3' exonuclease, C-terminal subdomain"/>
    <property type="match status" value="1"/>
</dbReference>
<dbReference type="PROSITE" id="PS00447">
    <property type="entry name" value="DNA_POLYMERASE_A"/>
    <property type="match status" value="1"/>
</dbReference>
<protein>
    <recommendedName>
        <fullName evidence="5">DNA polymerase subunit gamma-1</fullName>
        <ecNumber evidence="4">2.7.7.7</ecNumber>
    </recommendedName>
    <alternativeName>
        <fullName evidence="14">Mitochondrial DNA polymerase catalytic subunit</fullName>
    </alternativeName>
</protein>